<dbReference type="Proteomes" id="UP000828251">
    <property type="component" value="Unassembled WGS sequence"/>
</dbReference>
<proteinExistence type="predicted"/>
<evidence type="ECO:0000313" key="2">
    <source>
        <dbReference type="EMBL" id="KAH1075321.1"/>
    </source>
</evidence>
<dbReference type="EMBL" id="JAIQCV010000008">
    <property type="protein sequence ID" value="KAH1075321.1"/>
    <property type="molecule type" value="Genomic_DNA"/>
</dbReference>
<dbReference type="AlphaFoldDB" id="A0A9D3VBY5"/>
<feature type="domain" description="DUF4283" evidence="1">
    <location>
        <begin position="3"/>
        <end position="61"/>
    </location>
</feature>
<accession>A0A9D3VBY5</accession>
<dbReference type="InterPro" id="IPR025558">
    <property type="entry name" value="DUF4283"/>
</dbReference>
<name>A0A9D3VBY5_9ROSI</name>
<gene>
    <name evidence="2" type="ORF">J1N35_027649</name>
</gene>
<evidence type="ECO:0000259" key="1">
    <source>
        <dbReference type="Pfam" id="PF14111"/>
    </source>
</evidence>
<dbReference type="OrthoDB" id="1002401at2759"/>
<comment type="caution">
    <text evidence="2">The sequence shown here is derived from an EMBL/GenBank/DDBJ whole genome shotgun (WGS) entry which is preliminary data.</text>
</comment>
<organism evidence="2 3">
    <name type="scientific">Gossypium stocksii</name>
    <dbReference type="NCBI Taxonomy" id="47602"/>
    <lineage>
        <taxon>Eukaryota</taxon>
        <taxon>Viridiplantae</taxon>
        <taxon>Streptophyta</taxon>
        <taxon>Embryophyta</taxon>
        <taxon>Tracheophyta</taxon>
        <taxon>Spermatophyta</taxon>
        <taxon>Magnoliopsida</taxon>
        <taxon>eudicotyledons</taxon>
        <taxon>Gunneridae</taxon>
        <taxon>Pentapetalae</taxon>
        <taxon>rosids</taxon>
        <taxon>malvids</taxon>
        <taxon>Malvales</taxon>
        <taxon>Malvaceae</taxon>
        <taxon>Malvoideae</taxon>
        <taxon>Gossypium</taxon>
    </lineage>
</organism>
<keyword evidence="3" id="KW-1185">Reference proteome</keyword>
<evidence type="ECO:0000313" key="3">
    <source>
        <dbReference type="Proteomes" id="UP000828251"/>
    </source>
</evidence>
<sequence length="61" mass="7076">MELTVMVKLLGRNIGYGALLNRIVSLWKLAQPFRLMDVANRFYLIRFQCRVDYDTALSQGP</sequence>
<protein>
    <recommendedName>
        <fullName evidence="1">DUF4283 domain-containing protein</fullName>
    </recommendedName>
</protein>
<dbReference type="Pfam" id="PF14111">
    <property type="entry name" value="DUF4283"/>
    <property type="match status" value="1"/>
</dbReference>
<reference evidence="2 3" key="1">
    <citation type="journal article" date="2021" name="Plant Biotechnol. J.">
        <title>Multi-omics assisted identification of the key and species-specific regulatory components of drought-tolerant mechanisms in Gossypium stocksii.</title>
        <authorList>
            <person name="Yu D."/>
            <person name="Ke L."/>
            <person name="Zhang D."/>
            <person name="Wu Y."/>
            <person name="Sun Y."/>
            <person name="Mei J."/>
            <person name="Sun J."/>
            <person name="Sun Y."/>
        </authorList>
    </citation>
    <scope>NUCLEOTIDE SEQUENCE [LARGE SCALE GENOMIC DNA]</scope>
    <source>
        <strain evidence="3">cv. E1</strain>
        <tissue evidence="2">Leaf</tissue>
    </source>
</reference>